<feature type="transmembrane region" description="Helical" evidence="8">
    <location>
        <begin position="225"/>
        <end position="246"/>
    </location>
</feature>
<evidence type="ECO:0000256" key="5">
    <source>
        <dbReference type="ARBA" id="ARBA00022692"/>
    </source>
</evidence>
<feature type="transmembrane region" description="Helical" evidence="8">
    <location>
        <begin position="194"/>
        <end position="213"/>
    </location>
</feature>
<evidence type="ECO:0000313" key="9">
    <source>
        <dbReference type="EMBL" id="WAS89587.1"/>
    </source>
</evidence>
<evidence type="ECO:0000256" key="4">
    <source>
        <dbReference type="ARBA" id="ARBA00022475"/>
    </source>
</evidence>
<feature type="transmembrane region" description="Helical" evidence="8">
    <location>
        <begin position="24"/>
        <end position="47"/>
    </location>
</feature>
<sequence length="573" mass="60331">METLRIALNDWLTAVNAVLWHDSVLYAVMATGLLFTVWSGFCQYHALTHGVKIVRGDYDQADAPGAISHFQALSAALSATVGLGNIGGVAVAIALGGPGAVFWMWMVGLAGMALKTTEVTLSMLYRRTDKPDEPSGGPMWVADDGLAQWSPRLRPLGRVLGVLFCITLLISTITGGNMFQAWNVGIVTEESFGVPQQVVGVVLALLVGLVILGGIKRIGAVAGRLVPAMCFIYLAAALYVLAVHVADIPAMLRLIVASAFSPAEATGAFVGGTSGAAFVWGMKRALFSSEAGQGTSPIAHCAAKTDEPVREGVVAGLEPFIDTIVVCTLTSLVVLASGAWCREGEATLPAPPAAVQIEPGCWDLSDTPLPEKHAEALAISGSAWRAGDAVFMLARYGSIDPATGGDLQRVSGVVAVGAGDRLYVDWTPVGSPTSPLASAPALAGLDVYKDYVGAALTSHAFDRVAPGLGKWLVAVASWLFAVSTMISYAYYGEQGMVYMAGRRSIVPYKIVYCLSILLACAGWISTEAELDNITSVGTGVMLWVNIPITLLFAGVAMRAYRDYFARVRAARRR</sequence>
<evidence type="ECO:0000256" key="3">
    <source>
        <dbReference type="ARBA" id="ARBA00022448"/>
    </source>
</evidence>
<feature type="transmembrane region" description="Helical" evidence="8">
    <location>
        <begin position="159"/>
        <end position="182"/>
    </location>
</feature>
<evidence type="ECO:0000256" key="6">
    <source>
        <dbReference type="ARBA" id="ARBA00022989"/>
    </source>
</evidence>
<evidence type="ECO:0000256" key="8">
    <source>
        <dbReference type="RuleBase" id="RU363064"/>
    </source>
</evidence>
<gene>
    <name evidence="9" type="ORF">O0S08_25615</name>
</gene>
<protein>
    <submittedName>
        <fullName evidence="9">Amino acid carrier protein</fullName>
    </submittedName>
</protein>
<keyword evidence="8" id="KW-0769">Symport</keyword>
<dbReference type="Proteomes" id="UP001164459">
    <property type="component" value="Chromosome"/>
</dbReference>
<reference evidence="9" key="1">
    <citation type="submission" date="2022-11" db="EMBL/GenBank/DDBJ databases">
        <title>Minimal conservation of predation-associated metabolite biosynthetic gene clusters underscores biosynthetic potential of Myxococcota including descriptions for ten novel species: Archangium lansinium sp. nov., Myxococcus landrumus sp. nov., Nannocystis bai.</title>
        <authorList>
            <person name="Ahearne A."/>
            <person name="Stevens C."/>
            <person name="Dowd S."/>
        </authorList>
    </citation>
    <scope>NUCLEOTIDE SEQUENCE</scope>
    <source>
        <strain evidence="9">Fl3</strain>
    </source>
</reference>
<keyword evidence="7 8" id="KW-0472">Membrane</keyword>
<dbReference type="Pfam" id="PF01235">
    <property type="entry name" value="Na_Ala_symp"/>
    <property type="match status" value="1"/>
</dbReference>
<name>A0ABY7GRM0_9BACT</name>
<dbReference type="NCBIfam" id="TIGR00835">
    <property type="entry name" value="agcS"/>
    <property type="match status" value="1"/>
</dbReference>
<comment type="subcellular location">
    <subcellularLocation>
        <location evidence="1 8">Cell membrane</location>
        <topology evidence="1 8">Multi-pass membrane protein</topology>
    </subcellularLocation>
</comment>
<dbReference type="PANTHER" id="PTHR30330">
    <property type="entry name" value="AGSS FAMILY TRANSPORTER, SODIUM-ALANINE"/>
    <property type="match status" value="1"/>
</dbReference>
<feature type="transmembrane region" description="Helical" evidence="8">
    <location>
        <begin position="102"/>
        <end position="125"/>
    </location>
</feature>
<dbReference type="InterPro" id="IPR001463">
    <property type="entry name" value="Na/Ala_symport"/>
</dbReference>
<accession>A0ABY7GRM0</accession>
<proteinExistence type="inferred from homology"/>
<evidence type="ECO:0000256" key="2">
    <source>
        <dbReference type="ARBA" id="ARBA00009261"/>
    </source>
</evidence>
<keyword evidence="6 8" id="KW-1133">Transmembrane helix</keyword>
<evidence type="ECO:0000256" key="7">
    <source>
        <dbReference type="ARBA" id="ARBA00023136"/>
    </source>
</evidence>
<feature type="transmembrane region" description="Helical" evidence="8">
    <location>
        <begin position="510"/>
        <end position="528"/>
    </location>
</feature>
<feature type="transmembrane region" description="Helical" evidence="8">
    <location>
        <begin position="540"/>
        <end position="560"/>
    </location>
</feature>
<organism evidence="9 10">
    <name type="scientific">Nannocystis punicea</name>
    <dbReference type="NCBI Taxonomy" id="2995304"/>
    <lineage>
        <taxon>Bacteria</taxon>
        <taxon>Pseudomonadati</taxon>
        <taxon>Myxococcota</taxon>
        <taxon>Polyangia</taxon>
        <taxon>Nannocystales</taxon>
        <taxon>Nannocystaceae</taxon>
        <taxon>Nannocystis</taxon>
    </lineage>
</organism>
<feature type="transmembrane region" description="Helical" evidence="8">
    <location>
        <begin position="75"/>
        <end position="96"/>
    </location>
</feature>
<dbReference type="PANTHER" id="PTHR30330:SF3">
    <property type="entry name" value="TRANSCRIPTIONAL REGULATOR, LRP FAMILY"/>
    <property type="match status" value="1"/>
</dbReference>
<keyword evidence="3 8" id="KW-0813">Transport</keyword>
<keyword evidence="5 8" id="KW-0812">Transmembrane</keyword>
<keyword evidence="10" id="KW-1185">Reference proteome</keyword>
<dbReference type="RefSeq" id="WP_269031900.1">
    <property type="nucleotide sequence ID" value="NZ_CP114040.1"/>
</dbReference>
<keyword evidence="4 8" id="KW-1003">Cell membrane</keyword>
<dbReference type="EMBL" id="CP114040">
    <property type="protein sequence ID" value="WAS89587.1"/>
    <property type="molecule type" value="Genomic_DNA"/>
</dbReference>
<comment type="similarity">
    <text evidence="2 8">Belongs to the alanine or glycine:cation symporter (AGCS) (TC 2.A.25) family.</text>
</comment>
<dbReference type="PRINTS" id="PR00175">
    <property type="entry name" value="NAALASMPORT"/>
</dbReference>
<evidence type="ECO:0000313" key="10">
    <source>
        <dbReference type="Proteomes" id="UP001164459"/>
    </source>
</evidence>
<feature type="transmembrane region" description="Helical" evidence="8">
    <location>
        <begin position="471"/>
        <end position="490"/>
    </location>
</feature>
<evidence type="ECO:0000256" key="1">
    <source>
        <dbReference type="ARBA" id="ARBA00004651"/>
    </source>
</evidence>